<proteinExistence type="predicted"/>
<evidence type="ECO:0000313" key="1">
    <source>
        <dbReference type="EMBL" id="EMY13199.1"/>
    </source>
</evidence>
<comment type="caution">
    <text evidence="1">The sequence shown here is derived from an EMBL/GenBank/DDBJ whole genome shotgun (WGS) entry which is preliminary data.</text>
</comment>
<evidence type="ECO:0000313" key="2">
    <source>
        <dbReference type="Proteomes" id="UP000012249"/>
    </source>
</evidence>
<organism evidence="1 2">
    <name type="scientific">Leptospira weilii str. Ecochallenge</name>
    <dbReference type="NCBI Taxonomy" id="1049986"/>
    <lineage>
        <taxon>Bacteria</taxon>
        <taxon>Pseudomonadati</taxon>
        <taxon>Spirochaetota</taxon>
        <taxon>Spirochaetia</taxon>
        <taxon>Leptospirales</taxon>
        <taxon>Leptospiraceae</taxon>
        <taxon>Leptospira</taxon>
    </lineage>
</organism>
<dbReference type="Proteomes" id="UP000012249">
    <property type="component" value="Unassembled WGS sequence"/>
</dbReference>
<protein>
    <submittedName>
        <fullName evidence="1">Uncharacterized protein</fullName>
    </submittedName>
</protein>
<sequence>MKVAHDSKEWGIDLTECILRIKNEKAKPYLKLLSDFILEREKFKNSQSIHAIFKHINQNIVYESF</sequence>
<name>N1U5L3_9LEPT</name>
<accession>N1U5L3</accession>
<gene>
    <name evidence="1" type="ORF">LEP1GSC043_2908</name>
</gene>
<dbReference type="AlphaFoldDB" id="N1U5L3"/>
<dbReference type="EMBL" id="AHMI02000247">
    <property type="protein sequence ID" value="EMY13199.1"/>
    <property type="molecule type" value="Genomic_DNA"/>
</dbReference>
<reference evidence="1 2" key="1">
    <citation type="submission" date="2013-02" db="EMBL/GenBank/DDBJ databases">
        <authorList>
            <person name="Harkins D.M."/>
            <person name="Durkin A.S."/>
            <person name="Brinkac L.M."/>
            <person name="Haft D.H."/>
            <person name="Selengut J.D."/>
            <person name="Sanka R."/>
            <person name="DePew J."/>
            <person name="Purushe J."/>
            <person name="Haake D.A."/>
            <person name="Matsunaga J."/>
            <person name="Vinetz J.M."/>
            <person name="Sutton G.G."/>
            <person name="Nierman W.C."/>
            <person name="Fouts D.E."/>
        </authorList>
    </citation>
    <scope>NUCLEOTIDE SEQUENCE [LARGE SCALE GENOMIC DNA]</scope>
    <source>
        <strain evidence="1 2">Ecochallenge</strain>
    </source>
</reference>